<evidence type="ECO:0000313" key="11">
    <source>
        <dbReference type="Proteomes" id="UP000664966"/>
    </source>
</evidence>
<dbReference type="AlphaFoldDB" id="A0A090C2M5"/>
<evidence type="ECO:0000313" key="7">
    <source>
        <dbReference type="Proteomes" id="UP000076296"/>
    </source>
</evidence>
<reference evidence="5" key="5">
    <citation type="submission" date="2021-03" db="EMBL/GenBank/DDBJ databases">
        <title>Complete genome sequencing of Acinetobacter baumannii.</title>
        <authorList>
            <person name="Yadav B."/>
            <person name="Makwana N."/>
            <person name="Kharat A.S."/>
            <person name="Veeraraghavan B."/>
            <person name="Vijayakumar S."/>
            <person name="Priya M."/>
        </authorList>
    </citation>
    <scope>NUCLEOTIDE SEQUENCE</scope>
    <source>
        <strain evidence="5">KSK6</strain>
        <plasmid evidence="5">p1KSK6</plasmid>
    </source>
</reference>
<evidence type="ECO:0000313" key="5">
    <source>
        <dbReference type="EMBL" id="QTK45542.1"/>
    </source>
</evidence>
<reference evidence="6 9" key="3">
    <citation type="submission" date="2018-12" db="EMBL/GenBank/DDBJ databases">
        <title>Draft Genome Sequences Human Pathogenic Acinetobacter baumannii Strains.</title>
        <authorList>
            <person name="Madhi M."/>
            <person name="Ronco T."/>
            <person name="Olsen R.H."/>
            <person name="Hassani A."/>
        </authorList>
    </citation>
    <scope>NUCLEOTIDE SEQUENCE [LARGE SCALE GENOMIC DNA]</scope>
    <source>
        <strain evidence="6 9">AB3</strain>
    </source>
</reference>
<protein>
    <submittedName>
        <fullName evidence="3">DNA primase</fullName>
    </submittedName>
</protein>
<feature type="domain" description="Large polyvalent protein-associated" evidence="1">
    <location>
        <begin position="1142"/>
        <end position="1215"/>
    </location>
</feature>
<organism evidence="3 10">
    <name type="scientific">Acinetobacter baumannii</name>
    <dbReference type="NCBI Taxonomy" id="470"/>
    <lineage>
        <taxon>Bacteria</taxon>
        <taxon>Pseudomonadati</taxon>
        <taxon>Pseudomonadota</taxon>
        <taxon>Gammaproteobacteria</taxon>
        <taxon>Moraxellales</taxon>
        <taxon>Moraxellaceae</taxon>
        <taxon>Acinetobacter</taxon>
        <taxon>Acinetobacter calcoaceticus/baumannii complex</taxon>
    </lineage>
</organism>
<reference evidence="3 10" key="4">
    <citation type="submission" date="2020-02" db="EMBL/GenBank/DDBJ databases">
        <title>Whole genome shot-gun sequencing of clinical Carbapenem resistant A. baumannii.</title>
        <authorList>
            <person name="Veeraraghavan B."/>
            <person name="Mathur P."/>
            <person name="Vijayakumar S."/>
            <person name="Vasudevan K."/>
            <person name="Lincy M."/>
            <person name="Kirubananthan A."/>
        </authorList>
    </citation>
    <scope>NUCLEOTIDE SEQUENCE [LARGE SCALE GENOMIC DNA]</scope>
    <source>
        <strain evidence="3 10">SP816</strain>
    </source>
</reference>
<keyword evidence="5" id="KW-0614">Plasmid</keyword>
<geneLocation type="plasmid" evidence="5 11">
    <name>p1KSK6</name>
</geneLocation>
<dbReference type="EMBL" id="JAAGTY010000015">
    <property type="protein sequence ID" value="NDW42179.1"/>
    <property type="molecule type" value="Genomic_DNA"/>
</dbReference>
<dbReference type="RefSeq" id="WP_000871698.1">
    <property type="nucleotide sequence ID" value="NZ_AP014650.1"/>
</dbReference>
<dbReference type="EMBL" id="RXLU01000071">
    <property type="protein sequence ID" value="RTQ76308.1"/>
    <property type="molecule type" value="Genomic_DNA"/>
</dbReference>
<evidence type="ECO:0000313" key="8">
    <source>
        <dbReference type="Proteomes" id="UP000223291"/>
    </source>
</evidence>
<sequence>MKWLNLSEFGLHLGFRKATSFRDKVAVLTVNDLNTLSRFIHLVDLSEKLQAIGFNRVNSDDGNAKFVKADNSINPKQLASILPITNKHLQEMPENDARAKFHVDKQAWIDLTAKLAQQGSVWKLDENYYNEAGIHWKNKISENYLDLSTKQDERYINLAFESPLPVNLLETYKYDSRALGVLTTNKEILIRKGVPEEAFTEVQLNFMLPLLSLEDEVHIVLNDIREVPEILELHPDIWRQSINSFESFLTRSKLLEKINNLLINDEFLDKSNEIVNDIKVFYDTYNKCLLSKEEFSNDDDLTNHRIQLLKNQIIKLDKFGVINENLLPKLDNIYDSSIEETVLEPEKENKSLNERIEDYGEYVFGARKHFYQKSKNALFEELNSSKDLSLDVLIDKFQKRNLWSFKNETMSQIEDNNVIFFLAQSVYNMIPSKISFSKDERKDSEECIDKLKSYMYSVNHFKEMVHTAIELDKNERMPIANFVNQMVNYRNVLRGYAQDPQQFLFDELDEDRLLADRIYKVVKGTTLRGSPLFQIMNNLDTVKTQYCKMMFNEVYPETKEVSYDQFQDYVESGGHIYDGSAIKQFIDAANGKLDYTYLSRQFERLEDSLGQELFLNMIVTGNKPFSDALFKNVEKILESDKSIKTPLDFEKDDSKLNYLLSLYRFKFDSKYSIPDIYIKDENQHTQVITDLSSTDKFDGLVRKILKDQEPNRLDLRYPSIVSGLAHETSKNFRHGENVNPEQFSNVFGFRAIQFGNWVTQQERQHLLNITFDGLSELRDALGFDSKNISLNGTLAIAFGARGQAGRNAASAHYEYASKIFNLTKQNGAGCLAHEWFHGLDAYMAQLVRKDVEKLIYKSGNFESVENNYFLTHLMSDVDYKTCKTVIDNNPLLKSVYELQLKLNGKMHRDEIFSENGKELIVNRIHELVDSNLKKVNVLMDAISKSLEKQGLSRVASLLDGVTTNHVDNVKKLKNQELTKNIKNYLVDNDLHIKRDQMYSAVKTIYKELQNNNAPVGKYTIANPITREFNSLVRGSQVNDDLAKSEKEILKHLRSHKIIKEMEKLLHESVFYLVQRQTLPLFIDQVNSIGGNKISILKGVALDHYQSYMEKSFQTGKGVANKLDLDLVFNNNNFASQSKLLDKDKKQYFSLVAERFARCGEALVTDLLAEKSVQVDYLVTCMEDPQTVGQRAGITPSGNDRTEILKAFKSVIEACRSYAFNLDKDIKEENEVNQKLSTTLSFGAN</sequence>
<dbReference type="EMBL" id="CP072271">
    <property type="protein sequence ID" value="QTK45542.1"/>
    <property type="molecule type" value="Genomic_DNA"/>
</dbReference>
<reference evidence="4 8" key="2">
    <citation type="submission" date="2017-09" db="EMBL/GenBank/DDBJ databases">
        <title>Draft genome of Acinetobacter baumannii strain I43, a mercury resistant bacteria.</title>
        <authorList>
            <person name="Siqueira K.A."/>
            <person name="Mello I.S."/>
            <person name="Mendes T.A."/>
            <person name="Soares M.A."/>
        </authorList>
    </citation>
    <scope>NUCLEOTIDE SEQUENCE [LARGE SCALE GENOMIC DNA]</scope>
    <source>
        <strain evidence="4 8">I43</strain>
    </source>
</reference>
<name>A0A090C2M5_ACIBA</name>
<proteinExistence type="predicted"/>
<evidence type="ECO:0000313" key="6">
    <source>
        <dbReference type="EMBL" id="RTQ76308.1"/>
    </source>
</evidence>
<dbReference type="Proteomes" id="UP000268239">
    <property type="component" value="Unassembled WGS sequence"/>
</dbReference>
<reference evidence="2 7" key="1">
    <citation type="submission" date="2016-01" db="EMBL/GenBank/DDBJ databases">
        <title>Draft sequences of Acinetobacter baumannii isolates from wounded military personnel.</title>
        <authorList>
            <person name="Arivett B.A."/>
            <person name="Fiester S.E."/>
            <person name="Ream D.C."/>
            <person name="Actis L.A."/>
        </authorList>
    </citation>
    <scope>NUCLEOTIDE SEQUENCE [LARGE SCALE GENOMIC DNA]</scope>
    <source>
        <strain evidence="2 7">AB2828</strain>
    </source>
</reference>
<evidence type="ECO:0000259" key="1">
    <source>
        <dbReference type="Pfam" id="PF18796"/>
    </source>
</evidence>
<evidence type="ECO:0000313" key="10">
    <source>
        <dbReference type="Proteomes" id="UP000470018"/>
    </source>
</evidence>
<gene>
    <name evidence="4" type="ORF">CPI82_17090</name>
    <name evidence="6" type="ORF">EJ062_12560</name>
    <name evidence="3" type="ORF">G3N53_13970</name>
    <name evidence="5" type="ORF">J6E47_20405</name>
    <name evidence="2" type="ORF">LV35_02007</name>
</gene>
<dbReference type="Proteomes" id="UP000664966">
    <property type="component" value="Plasmid p1KSK6"/>
</dbReference>
<dbReference type="InterPro" id="IPR041047">
    <property type="entry name" value="LPD1"/>
</dbReference>
<dbReference type="EMBL" id="LRDT01000026">
    <property type="protein sequence ID" value="KZA17120.1"/>
    <property type="molecule type" value="Genomic_DNA"/>
</dbReference>
<evidence type="ECO:0000313" key="9">
    <source>
        <dbReference type="Proteomes" id="UP000268239"/>
    </source>
</evidence>
<dbReference type="Pfam" id="PF18796">
    <property type="entry name" value="LPD1"/>
    <property type="match status" value="1"/>
</dbReference>
<dbReference type="Proteomes" id="UP000470018">
    <property type="component" value="Unassembled WGS sequence"/>
</dbReference>
<evidence type="ECO:0000313" key="2">
    <source>
        <dbReference type="EMBL" id="KZA17120.1"/>
    </source>
</evidence>
<evidence type="ECO:0000313" key="4">
    <source>
        <dbReference type="EMBL" id="PHQ01562.1"/>
    </source>
</evidence>
<evidence type="ECO:0000313" key="3">
    <source>
        <dbReference type="EMBL" id="NDW42179.1"/>
    </source>
</evidence>
<dbReference type="Proteomes" id="UP000076296">
    <property type="component" value="Unassembled WGS sequence"/>
</dbReference>
<dbReference type="EMBL" id="NXDV01000016">
    <property type="protein sequence ID" value="PHQ01562.1"/>
    <property type="molecule type" value="Genomic_DNA"/>
</dbReference>
<dbReference type="Proteomes" id="UP000223291">
    <property type="component" value="Unassembled WGS sequence"/>
</dbReference>
<accession>A0A090C2M5</accession>